<comment type="caution">
    <text evidence="2">The sequence shown here is derived from an EMBL/GenBank/DDBJ whole genome shotgun (WGS) entry which is preliminary data.</text>
</comment>
<gene>
    <name evidence="2" type="ORF">ENU14_05270</name>
</gene>
<feature type="transmembrane region" description="Helical" evidence="1">
    <location>
        <begin position="558"/>
        <end position="582"/>
    </location>
</feature>
<name>A0A7C4D7R8_STAMA</name>
<dbReference type="AlphaFoldDB" id="A0A7C4D7R8"/>
<keyword evidence="1" id="KW-0472">Membrane</keyword>
<protein>
    <submittedName>
        <fullName evidence="2">Uncharacterized protein</fullName>
    </submittedName>
</protein>
<evidence type="ECO:0000313" key="2">
    <source>
        <dbReference type="EMBL" id="HGM58974.1"/>
    </source>
</evidence>
<proteinExistence type="predicted"/>
<accession>A0A7C4D7R8</accession>
<keyword evidence="1" id="KW-1133">Transmembrane helix</keyword>
<evidence type="ECO:0000256" key="1">
    <source>
        <dbReference type="SAM" id="Phobius"/>
    </source>
</evidence>
<dbReference type="EMBL" id="DTBJ01000042">
    <property type="protein sequence ID" value="HGM58974.1"/>
    <property type="molecule type" value="Genomic_DNA"/>
</dbReference>
<reference evidence="2" key="1">
    <citation type="journal article" date="2020" name="mSystems">
        <title>Genome- and Community-Level Interaction Insights into Carbon Utilization and Element Cycling Functions of Hydrothermarchaeota in Hydrothermal Sediment.</title>
        <authorList>
            <person name="Zhou Z."/>
            <person name="Liu Y."/>
            <person name="Xu W."/>
            <person name="Pan J."/>
            <person name="Luo Z.H."/>
            <person name="Li M."/>
        </authorList>
    </citation>
    <scope>NUCLEOTIDE SEQUENCE [LARGE SCALE GENOMIC DNA]</scope>
    <source>
        <strain evidence="2">SpSt-642</strain>
    </source>
</reference>
<sequence>MCKSLLILFTTFLILLHPIEAFFINNSSSLKYERVTGRFSVKTYFTTINLNTIYGGFIESYQYRDNTISSTRFFKEGIIRNTVFYEIIPPPEASREIIEWWPGAILIKLINMSIVENTPYKLVVRMPTSLTIGLAKGLNVTLIKEYTFYYDKPYFDAKYIFINNENQEVFFDLSREYNRPVSFFLEVSSCFDNDFSDDFQIIGNIGGGFTVYQNESILIVSKGRINLVGLVSSIDDDIQLQALLIIPLDQNTIEYTYGAYLYTIKRPGTEIGASIARLELYSFSIKPGSNITFSFRIYAGPLTDIFLKELNIMGLKRVLLEKAVFTPPDLPEYKNPPYRVDLNIQLPSIDMYPNANLSIYRILENGSLELLKSIDLSYSLLELSFQIDKPGLYRFKIDPSYGFTRSGFYIYEETFINNVSIDEAIVPIYSDIVINIDFKITPITWITLLIVDENFKLMESVRDNPVVIELKDKYGNIRRITVKEPSIDLYVYSGTYEIVVKPLEFSDNRLTDIFFNEYYVIHSIGSNETRFTVVFRRGSRDIVVFRYVNLKTIGVNPYVIIAIIISLATVASVLGFILYRLVRGRRL</sequence>
<keyword evidence="1" id="KW-0812">Transmembrane</keyword>
<organism evidence="2">
    <name type="scientific">Staphylothermus marinus</name>
    <dbReference type="NCBI Taxonomy" id="2280"/>
    <lineage>
        <taxon>Archaea</taxon>
        <taxon>Thermoproteota</taxon>
        <taxon>Thermoprotei</taxon>
        <taxon>Desulfurococcales</taxon>
        <taxon>Desulfurococcaceae</taxon>
        <taxon>Staphylothermus</taxon>
    </lineage>
</organism>